<keyword evidence="3" id="KW-0472">Membrane</keyword>
<keyword evidence="3" id="KW-0735">Signal-anchor</keyword>
<dbReference type="PANTHER" id="PTHR11927:SF9">
    <property type="entry name" value="L-FUCOSYLTRANSFERASE"/>
    <property type="match status" value="1"/>
</dbReference>
<dbReference type="Proteomes" id="UP000735302">
    <property type="component" value="Unassembled WGS sequence"/>
</dbReference>
<dbReference type="CDD" id="cd11301">
    <property type="entry name" value="Fut1_Fut2_like"/>
    <property type="match status" value="1"/>
</dbReference>
<evidence type="ECO:0000313" key="5">
    <source>
        <dbReference type="Proteomes" id="UP000735302"/>
    </source>
</evidence>
<dbReference type="GO" id="GO:0008107">
    <property type="term" value="F:galactoside 2-alpha-L-fucosyltransferase activity"/>
    <property type="evidence" value="ECO:0007669"/>
    <property type="project" value="InterPro"/>
</dbReference>
<evidence type="ECO:0000313" key="4">
    <source>
        <dbReference type="EMBL" id="GFO01876.1"/>
    </source>
</evidence>
<reference evidence="4 5" key="1">
    <citation type="journal article" date="2021" name="Elife">
        <title>Chloroplast acquisition without the gene transfer in kleptoplastic sea slugs, Plakobranchus ocellatus.</title>
        <authorList>
            <person name="Maeda T."/>
            <person name="Takahashi S."/>
            <person name="Yoshida T."/>
            <person name="Shimamura S."/>
            <person name="Takaki Y."/>
            <person name="Nagai Y."/>
            <person name="Toyoda A."/>
            <person name="Suzuki Y."/>
            <person name="Arimoto A."/>
            <person name="Ishii H."/>
            <person name="Satoh N."/>
            <person name="Nishiyama T."/>
            <person name="Hasebe M."/>
            <person name="Maruyama T."/>
            <person name="Minagawa J."/>
            <person name="Obokata J."/>
            <person name="Shigenobu S."/>
        </authorList>
    </citation>
    <scope>NUCLEOTIDE SEQUENCE [LARGE SCALE GENOMIC DNA]</scope>
</reference>
<evidence type="ECO:0000256" key="1">
    <source>
        <dbReference type="ARBA" id="ARBA00022676"/>
    </source>
</evidence>
<dbReference type="PANTHER" id="PTHR11927">
    <property type="entry name" value="GALACTOSIDE 2-L-FUCOSYLTRANSFERASE"/>
    <property type="match status" value="1"/>
</dbReference>
<dbReference type="EMBL" id="BLXT01003539">
    <property type="protein sequence ID" value="GFO01876.1"/>
    <property type="molecule type" value="Genomic_DNA"/>
</dbReference>
<dbReference type="GO" id="GO:0005975">
    <property type="term" value="P:carbohydrate metabolic process"/>
    <property type="evidence" value="ECO:0007669"/>
    <property type="project" value="InterPro"/>
</dbReference>
<keyword evidence="5" id="KW-1185">Reference proteome</keyword>
<keyword evidence="3" id="KW-0333">Golgi apparatus</keyword>
<evidence type="ECO:0000256" key="3">
    <source>
        <dbReference type="RuleBase" id="RU363129"/>
    </source>
</evidence>
<comment type="similarity">
    <text evidence="3">Belongs to the glycosyltransferase 11 family.</text>
</comment>
<keyword evidence="1 3" id="KW-0328">Glycosyltransferase</keyword>
<proteinExistence type="inferred from homology"/>
<organism evidence="4 5">
    <name type="scientific">Plakobranchus ocellatus</name>
    <dbReference type="NCBI Taxonomy" id="259542"/>
    <lineage>
        <taxon>Eukaryota</taxon>
        <taxon>Metazoa</taxon>
        <taxon>Spiralia</taxon>
        <taxon>Lophotrochozoa</taxon>
        <taxon>Mollusca</taxon>
        <taxon>Gastropoda</taxon>
        <taxon>Heterobranchia</taxon>
        <taxon>Euthyneura</taxon>
        <taxon>Panpulmonata</taxon>
        <taxon>Sacoglossa</taxon>
        <taxon>Placobranchoidea</taxon>
        <taxon>Plakobranchidae</taxon>
        <taxon>Plakobranchus</taxon>
    </lineage>
</organism>
<protein>
    <recommendedName>
        <fullName evidence="3">L-Fucosyltransferase</fullName>
        <ecNumber evidence="3">2.4.1.-</ecNumber>
    </recommendedName>
</protein>
<dbReference type="EC" id="2.4.1.-" evidence="3"/>
<comment type="caution">
    <text evidence="4">The sequence shown here is derived from an EMBL/GenBank/DDBJ whole genome shotgun (WGS) entry which is preliminary data.</text>
</comment>
<keyword evidence="3" id="KW-0325">Glycoprotein</keyword>
<comment type="subcellular location">
    <subcellularLocation>
        <location evidence="3">Golgi apparatus</location>
        <location evidence="3">Golgi stack membrane</location>
        <topology evidence="3">Single-pass type II membrane protein</topology>
    </subcellularLocation>
</comment>
<dbReference type="InterPro" id="IPR002516">
    <property type="entry name" value="Glyco_trans_11"/>
</dbReference>
<name>A0AAV4A5H0_9GAST</name>
<accession>A0AAV4A5H0</accession>
<feature type="transmembrane region" description="Helical" evidence="3">
    <location>
        <begin position="21"/>
        <end position="42"/>
    </location>
</feature>
<dbReference type="Pfam" id="PF01531">
    <property type="entry name" value="Glyco_transf_11"/>
    <property type="match status" value="1"/>
</dbReference>
<evidence type="ECO:0000256" key="2">
    <source>
        <dbReference type="ARBA" id="ARBA00022679"/>
    </source>
</evidence>
<dbReference type="AlphaFoldDB" id="A0AAV4A5H0"/>
<keyword evidence="3" id="KW-1133">Transmembrane helix</keyword>
<keyword evidence="3" id="KW-0812">Transmembrane</keyword>
<keyword evidence="2 3" id="KW-0808">Transferase</keyword>
<sequence>MKLMHVFRAQYSPANIRSGSRFYRVFLVCVLTASIVSLIRIFTEFGDFNPKKRFVSECETCWGAINQIITAPVRENMPKPDTSLSTNIVAAKHSLGGQALKLPLGDILMNLDNAGISRRRQYHAHRNLDCDIAIFPSKDRPTKSRYNKESKNNTTTYFFKFSPKGRLGNQMFEFASTIGIAHAQNRAVCLSLSSELLDYFELSGFVKIDWKESADWLEVMEIEWATYDRNLMELPVDDIVIDGYLQSWRYFYNARAEIKKLFTFYPSVLVKAKQLVNSMWDIRRYPPNSTALIGVHVRRGDYLQPDRKRRGFTVAKRSYFLRAFQWMRDALKDKNVLFVVACDDTAWCENYLSGGDVKTSIPAPAEVHLAMLASCDHVIISTGSFGWWAAWLSRGMVVYYKNFPVPDSPIGKGFNKSDYFLHSWVGLE</sequence>
<comment type="pathway">
    <text evidence="3">Protein modification; protein glycosylation.</text>
</comment>
<dbReference type="GO" id="GO:0032580">
    <property type="term" value="C:Golgi cisterna membrane"/>
    <property type="evidence" value="ECO:0007669"/>
    <property type="project" value="UniProtKB-SubCell"/>
</dbReference>
<gene>
    <name evidence="4" type="ORF">PoB_002838100</name>
</gene>